<organism evidence="3 4">
    <name type="scientific">Malassezia psittaci</name>
    <dbReference type="NCBI Taxonomy" id="1821823"/>
    <lineage>
        <taxon>Eukaryota</taxon>
        <taxon>Fungi</taxon>
        <taxon>Dikarya</taxon>
        <taxon>Basidiomycota</taxon>
        <taxon>Ustilaginomycotina</taxon>
        <taxon>Malasseziomycetes</taxon>
        <taxon>Malasseziales</taxon>
        <taxon>Malasseziaceae</taxon>
        <taxon>Malassezia</taxon>
    </lineage>
</organism>
<keyword evidence="2" id="KW-0732">Signal</keyword>
<evidence type="ECO:0000256" key="1">
    <source>
        <dbReference type="SAM" id="MobiDB-lite"/>
    </source>
</evidence>
<gene>
    <name evidence="3" type="ORF">MPSI1_002468</name>
</gene>
<feature type="signal peptide" evidence="2">
    <location>
        <begin position="1"/>
        <end position="21"/>
    </location>
</feature>
<dbReference type="EMBL" id="CP118377">
    <property type="protein sequence ID" value="WFD43804.1"/>
    <property type="molecule type" value="Genomic_DNA"/>
</dbReference>
<protein>
    <submittedName>
        <fullName evidence="3">Uncharacterized protein</fullName>
    </submittedName>
</protein>
<name>A0AAF0FC78_9BASI</name>
<sequence>MRSIFSYVVLSLVVMAVMVNAMSNAQPSQVLNRRQADDEDDDDTDTATAAGAALGGGGGSATYRASMESISGYTAPASSATPTPSNFKAGTILSPSQISGYAEAMRATNGADYLTASRIFVALTAMSIAGLVLL</sequence>
<dbReference type="Proteomes" id="UP001214628">
    <property type="component" value="Chromosome 3"/>
</dbReference>
<evidence type="ECO:0000256" key="2">
    <source>
        <dbReference type="SAM" id="SignalP"/>
    </source>
</evidence>
<keyword evidence="4" id="KW-1185">Reference proteome</keyword>
<feature type="region of interest" description="Disordered" evidence="1">
    <location>
        <begin position="28"/>
        <end position="60"/>
    </location>
</feature>
<feature type="chain" id="PRO_5042144103" evidence="2">
    <location>
        <begin position="22"/>
        <end position="134"/>
    </location>
</feature>
<reference evidence="3" key="1">
    <citation type="submission" date="2023-02" db="EMBL/GenBank/DDBJ databases">
        <title>Mating type loci evolution in Malassezia.</title>
        <authorList>
            <person name="Coelho M.A."/>
        </authorList>
    </citation>
    <scope>NUCLEOTIDE SEQUENCE</scope>
    <source>
        <strain evidence="3">CBS 14136</strain>
    </source>
</reference>
<evidence type="ECO:0000313" key="4">
    <source>
        <dbReference type="Proteomes" id="UP001214628"/>
    </source>
</evidence>
<proteinExistence type="predicted"/>
<accession>A0AAF0FC78</accession>
<evidence type="ECO:0000313" key="3">
    <source>
        <dbReference type="EMBL" id="WFD43804.1"/>
    </source>
</evidence>
<dbReference type="AlphaFoldDB" id="A0AAF0FC78"/>